<evidence type="ECO:0000256" key="1">
    <source>
        <dbReference type="ARBA" id="ARBA00004567"/>
    </source>
</evidence>
<evidence type="ECO:0000256" key="5">
    <source>
        <dbReference type="ARBA" id="ARBA00023010"/>
    </source>
</evidence>
<dbReference type="HOGENOM" id="CLU_027081_1_0_1"/>
<dbReference type="PANTHER" id="PTHR13437:SF2">
    <property type="entry name" value="NUCLEOPORIN P58_P45"/>
    <property type="match status" value="1"/>
</dbReference>
<evidence type="ECO:0000256" key="7">
    <source>
        <dbReference type="ARBA" id="ARBA00023242"/>
    </source>
</evidence>
<feature type="region of interest" description="Disordered" evidence="8">
    <location>
        <begin position="88"/>
        <end position="142"/>
    </location>
</feature>
<protein>
    <recommendedName>
        <fullName evidence="11">Nucleoporin NUP49/NSP49</fullName>
    </recommendedName>
</protein>
<keyword evidence="5" id="KW-0811">Translocation</keyword>
<dbReference type="VEuPathDB" id="FungiDB:MGYG_00010"/>
<keyword evidence="2" id="KW-0813">Transport</keyword>
<feature type="compositionally biased region" description="Low complexity" evidence="8">
    <location>
        <begin position="122"/>
        <end position="140"/>
    </location>
</feature>
<dbReference type="GO" id="GO:0005643">
    <property type="term" value="C:nuclear pore"/>
    <property type="evidence" value="ECO:0007669"/>
    <property type="project" value="UniProtKB-SubCell"/>
</dbReference>
<organism evidence="10">
    <name type="scientific">Arthroderma gypseum (strain ATCC MYA-4604 / CBS 118893)</name>
    <name type="common">Microsporum gypseum</name>
    <dbReference type="NCBI Taxonomy" id="535722"/>
    <lineage>
        <taxon>Eukaryota</taxon>
        <taxon>Fungi</taxon>
        <taxon>Dikarya</taxon>
        <taxon>Ascomycota</taxon>
        <taxon>Pezizomycotina</taxon>
        <taxon>Eurotiomycetes</taxon>
        <taxon>Eurotiomycetidae</taxon>
        <taxon>Onygenales</taxon>
        <taxon>Arthrodermataceae</taxon>
        <taxon>Nannizzia</taxon>
    </lineage>
</organism>
<sequence length="497" mass="51530">MFSQKPSTTGGLTVNTSTANSLFGGTPQTATSSTSAGGLFGGAVGGTATSQPQSGNLFSGLGTAGGQTPQKSLFGAVGSSAATAASTPATTQPASAGLFGGLGTSQPQQQSALGGGSLFGRTTTSSAQSQQTPAATSAPSLFSLGTSTANQAQAKPSLFGGATQTTGTSTNTGGVFGNTTQQPPQQQQQGPTLSLFRNTAGPLKQDQPTGTNVVSGVKIDVSNLVPTTKFESCSDELKKEIEAIDTFILNQVRMCNEVSDLLPTISAQGAMIPNDVEFVQGKLDTLQEALENDANGIEHARNLAKQDAAEARLAFRTLDTLLLPLQYQPSPGERWWPAGQQGQPMTKHPLRPAMGLRHGGTLALPEGIEVDSSGSSQNEPGSLVDYFSQRTDDMGSVLEEYRKNLKEIEDHLYNVEDSLQRKIHALVSSRGRDSGSTTSTQSSRVRELAATLGDVETAILGVASRVGTAKEEVQELVLGPMGFNGSGIGNGWQSRAY</sequence>
<dbReference type="GO" id="GO:0015031">
    <property type="term" value="P:protein transport"/>
    <property type="evidence" value="ECO:0007669"/>
    <property type="project" value="UniProtKB-KW"/>
</dbReference>
<dbReference type="InterPro" id="IPR024882">
    <property type="entry name" value="NUP58/p45/49"/>
</dbReference>
<keyword evidence="4" id="KW-0653">Protein transport</keyword>
<dbReference type="RefSeq" id="XP_003175918.1">
    <property type="nucleotide sequence ID" value="XM_003175870.1"/>
</dbReference>
<evidence type="ECO:0000256" key="6">
    <source>
        <dbReference type="ARBA" id="ARBA00023132"/>
    </source>
</evidence>
<evidence type="ECO:0000313" key="9">
    <source>
        <dbReference type="EMBL" id="EFQ96966.1"/>
    </source>
</evidence>
<dbReference type="Pfam" id="PF21121">
    <property type="entry name" value="Nup49_C"/>
    <property type="match status" value="1"/>
</dbReference>
<keyword evidence="6" id="KW-0906">Nuclear pore complex</keyword>
<dbReference type="EMBL" id="DS989822">
    <property type="protein sequence ID" value="EFQ96966.1"/>
    <property type="molecule type" value="Genomic_DNA"/>
</dbReference>
<keyword evidence="3" id="KW-0509">mRNA transport</keyword>
<gene>
    <name evidence="9" type="ORF">MGYG_00010</name>
</gene>
<dbReference type="OMA" id="KLPTHYH"/>
<dbReference type="GO" id="GO:0051028">
    <property type="term" value="P:mRNA transport"/>
    <property type="evidence" value="ECO:0007669"/>
    <property type="project" value="UniProtKB-KW"/>
</dbReference>
<proteinExistence type="predicted"/>
<evidence type="ECO:0000256" key="4">
    <source>
        <dbReference type="ARBA" id="ARBA00022927"/>
    </source>
</evidence>
<dbReference type="PANTHER" id="PTHR13437">
    <property type="entry name" value="NUCLEOPORIN P58/P45 NUCLEOPORIN-LIKE PROTEIN 1"/>
    <property type="match status" value="1"/>
</dbReference>
<dbReference type="eggNOG" id="KOG0845">
    <property type="taxonomic scope" value="Eukaryota"/>
</dbReference>
<dbReference type="GeneID" id="10031258"/>
<evidence type="ECO:0000313" key="10">
    <source>
        <dbReference type="Proteomes" id="UP000002669"/>
    </source>
</evidence>
<comment type="subcellular location">
    <subcellularLocation>
        <location evidence="1">Nucleus</location>
        <location evidence="1">Nuclear pore complex</location>
    </subcellularLocation>
</comment>
<feature type="compositionally biased region" description="Low complexity" evidence="8">
    <location>
        <begin position="160"/>
        <end position="192"/>
    </location>
</feature>
<dbReference type="STRING" id="535722.E5R1X3"/>
<dbReference type="AlphaFoldDB" id="E5R1X3"/>
<feature type="region of interest" description="Disordered" evidence="8">
    <location>
        <begin position="157"/>
        <end position="192"/>
    </location>
</feature>
<dbReference type="GO" id="GO:0017056">
    <property type="term" value="F:structural constituent of nuclear pore"/>
    <property type="evidence" value="ECO:0007669"/>
    <property type="project" value="InterPro"/>
</dbReference>
<keyword evidence="10" id="KW-1185">Reference proteome</keyword>
<evidence type="ECO:0008006" key="11">
    <source>
        <dbReference type="Google" id="ProtNLM"/>
    </source>
</evidence>
<dbReference type="Gene3D" id="6.10.140.1350">
    <property type="match status" value="1"/>
</dbReference>
<dbReference type="OrthoDB" id="2538017at2759"/>
<accession>E5R1X3</accession>
<reference evidence="10" key="1">
    <citation type="journal article" date="2012" name="MBio">
        <title>Comparative genome analysis of Trichophyton rubrum and related dermatophytes reveals candidate genes involved in infection.</title>
        <authorList>
            <person name="Martinez D.A."/>
            <person name="Oliver B.G."/>
            <person name="Graeser Y."/>
            <person name="Goldberg J.M."/>
            <person name="Li W."/>
            <person name="Martinez-Rossi N.M."/>
            <person name="Monod M."/>
            <person name="Shelest E."/>
            <person name="Barton R.C."/>
            <person name="Birch E."/>
            <person name="Brakhage A.A."/>
            <person name="Chen Z."/>
            <person name="Gurr S.J."/>
            <person name="Heiman D."/>
            <person name="Heitman J."/>
            <person name="Kosti I."/>
            <person name="Rossi A."/>
            <person name="Saif S."/>
            <person name="Samalova M."/>
            <person name="Saunders C.W."/>
            <person name="Shea T."/>
            <person name="Summerbell R.C."/>
            <person name="Xu J."/>
            <person name="Young S."/>
            <person name="Zeng Q."/>
            <person name="Birren B.W."/>
            <person name="Cuomo C.A."/>
            <person name="White T.C."/>
        </authorList>
    </citation>
    <scope>NUCLEOTIDE SEQUENCE [LARGE SCALE GENOMIC DNA]</scope>
    <source>
        <strain evidence="10">ATCC MYA-4604 / CBS 118893</strain>
    </source>
</reference>
<evidence type="ECO:0000256" key="8">
    <source>
        <dbReference type="SAM" id="MobiDB-lite"/>
    </source>
</evidence>
<evidence type="ECO:0000256" key="3">
    <source>
        <dbReference type="ARBA" id="ARBA00022816"/>
    </source>
</evidence>
<evidence type="ECO:0000256" key="2">
    <source>
        <dbReference type="ARBA" id="ARBA00022448"/>
    </source>
</evidence>
<name>E5R1X3_ARTGP</name>
<dbReference type="Proteomes" id="UP000002669">
    <property type="component" value="Unassembled WGS sequence"/>
</dbReference>
<keyword evidence="7" id="KW-0539">Nucleus</keyword>
<dbReference type="InParanoid" id="E5R1X3"/>
<dbReference type="GO" id="GO:0008139">
    <property type="term" value="F:nuclear localization sequence binding"/>
    <property type="evidence" value="ECO:0007669"/>
    <property type="project" value="InterPro"/>
</dbReference>